<dbReference type="STRING" id="321146.A0A139GZQ3"/>
<feature type="region of interest" description="Disordered" evidence="3">
    <location>
        <begin position="1"/>
        <end position="54"/>
    </location>
</feature>
<dbReference type="SUPFAM" id="SSF52058">
    <property type="entry name" value="L domain-like"/>
    <property type="match status" value="1"/>
</dbReference>
<feature type="compositionally biased region" description="Pro residues" evidence="3">
    <location>
        <begin position="10"/>
        <end position="23"/>
    </location>
</feature>
<keyword evidence="1" id="KW-0433">Leucine-rich repeat</keyword>
<dbReference type="Gene3D" id="3.80.10.10">
    <property type="entry name" value="Ribonuclease Inhibitor"/>
    <property type="match status" value="1"/>
</dbReference>
<dbReference type="EMBL" id="LFZN01000204">
    <property type="protein sequence ID" value="KXS95687.1"/>
    <property type="molecule type" value="Genomic_DNA"/>
</dbReference>
<evidence type="ECO:0000256" key="3">
    <source>
        <dbReference type="SAM" id="MobiDB-lite"/>
    </source>
</evidence>
<dbReference type="InterPro" id="IPR050216">
    <property type="entry name" value="LRR_domain-containing"/>
</dbReference>
<dbReference type="InterPro" id="IPR032675">
    <property type="entry name" value="LRR_dom_sf"/>
</dbReference>
<sequence>MALPLTSSPPLFPTDPPSSPPLLPASDSTPAYARKRALSEYDNSSDPLFSDDTSGAEDVTVYQSCKRKRMVKGPWYSLRHQPSLRESMAKRDACRNVDSGIWMGSDGSEESEESMLAESSKMRRLDMSDRVQDAAIERAPQTAETLARSIIDCCVEDGQEAVDLSDIGLTELSSATLRPLRQLIRQSHIDLDHPPSESEFVPLTPSIKLFLAKNSLTSLPLELFRLDNLTVLSLRSNALTEIPPCVARLRKLKELNISGNRIQCLPCELLDLLSCRNGHATVNIRPNPLLEPTEISGPSGLAKLDMVSIAKEELSRYGDTRAYCDRLRSICSENGALDLRTELEIRLKLGRMLRNQYIQESAQAGAEPAICREELIYLAASAVRYLDIDGTPASKRDAGVDCSARVCHLQDHHREMNAVPSLFELATRATQAYFSLDDIPAELPVRVRTALQQAAAGLEIGHQQCSTCSRTFVLPRAEWVEYWFSGFPSQPELSQEQVLPFSRKACSWRCASPSEMGTFRC</sequence>
<dbReference type="Proteomes" id="UP000070133">
    <property type="component" value="Unassembled WGS sequence"/>
</dbReference>
<organism evidence="4 5">
    <name type="scientific">Pseudocercospora eumusae</name>
    <dbReference type="NCBI Taxonomy" id="321146"/>
    <lineage>
        <taxon>Eukaryota</taxon>
        <taxon>Fungi</taxon>
        <taxon>Dikarya</taxon>
        <taxon>Ascomycota</taxon>
        <taxon>Pezizomycotina</taxon>
        <taxon>Dothideomycetes</taxon>
        <taxon>Dothideomycetidae</taxon>
        <taxon>Mycosphaerellales</taxon>
        <taxon>Mycosphaerellaceae</taxon>
        <taxon>Pseudocercospora</taxon>
    </lineage>
</organism>
<protein>
    <submittedName>
        <fullName evidence="4">Uncharacterized protein</fullName>
    </submittedName>
</protein>
<keyword evidence="2" id="KW-0677">Repeat</keyword>
<dbReference type="PANTHER" id="PTHR48051:SF1">
    <property type="entry name" value="RAS SUPPRESSOR PROTEIN 1"/>
    <property type="match status" value="1"/>
</dbReference>
<dbReference type="InterPro" id="IPR001611">
    <property type="entry name" value="Leu-rich_rpt"/>
</dbReference>
<dbReference type="InterPro" id="IPR003591">
    <property type="entry name" value="Leu-rich_rpt_typical-subtyp"/>
</dbReference>
<dbReference type="OrthoDB" id="1517790at2759"/>
<proteinExistence type="predicted"/>
<comment type="caution">
    <text evidence="4">The sequence shown here is derived from an EMBL/GenBank/DDBJ whole genome shotgun (WGS) entry which is preliminary data.</text>
</comment>
<reference evidence="4 5" key="1">
    <citation type="submission" date="2015-07" db="EMBL/GenBank/DDBJ databases">
        <title>Comparative genomics of the Sigatoka disease complex on banana suggests a link between parallel evolutionary changes in Pseudocercospora fijiensis and Pseudocercospora eumusae and increased virulence on the banana host.</title>
        <authorList>
            <person name="Chang T.-C."/>
            <person name="Salvucci A."/>
            <person name="Crous P.W."/>
            <person name="Stergiopoulos I."/>
        </authorList>
    </citation>
    <scope>NUCLEOTIDE SEQUENCE [LARGE SCALE GENOMIC DNA]</scope>
    <source>
        <strain evidence="4 5">CBS 114824</strain>
    </source>
</reference>
<dbReference type="GO" id="GO:0005737">
    <property type="term" value="C:cytoplasm"/>
    <property type="evidence" value="ECO:0007669"/>
    <property type="project" value="TreeGrafter"/>
</dbReference>
<name>A0A139GZQ3_9PEZI</name>
<gene>
    <name evidence="4" type="ORF">AC578_839</name>
</gene>
<dbReference type="Pfam" id="PF13855">
    <property type="entry name" value="LRR_8"/>
    <property type="match status" value="1"/>
</dbReference>
<evidence type="ECO:0000256" key="2">
    <source>
        <dbReference type="ARBA" id="ARBA00022737"/>
    </source>
</evidence>
<dbReference type="AlphaFoldDB" id="A0A139GZQ3"/>
<dbReference type="PANTHER" id="PTHR48051">
    <property type="match status" value="1"/>
</dbReference>
<keyword evidence="5" id="KW-1185">Reference proteome</keyword>
<evidence type="ECO:0000256" key="1">
    <source>
        <dbReference type="ARBA" id="ARBA00022614"/>
    </source>
</evidence>
<feature type="compositionally biased region" description="Polar residues" evidence="3">
    <location>
        <begin position="41"/>
        <end position="53"/>
    </location>
</feature>
<evidence type="ECO:0000313" key="5">
    <source>
        <dbReference type="Proteomes" id="UP000070133"/>
    </source>
</evidence>
<dbReference type="PROSITE" id="PS51450">
    <property type="entry name" value="LRR"/>
    <property type="match status" value="1"/>
</dbReference>
<accession>A0A139GZQ3</accession>
<dbReference type="SMART" id="SM00369">
    <property type="entry name" value="LRR_TYP"/>
    <property type="match status" value="2"/>
</dbReference>
<evidence type="ECO:0000313" key="4">
    <source>
        <dbReference type="EMBL" id="KXS95687.1"/>
    </source>
</evidence>